<protein>
    <submittedName>
        <fullName evidence="2">Uncharacterized membrane protein, DUF1405 family</fullName>
    </submittedName>
</protein>
<accession>A0ABY8CDQ8</accession>
<feature type="transmembrane region" description="Helical" evidence="1">
    <location>
        <begin position="139"/>
        <end position="162"/>
    </location>
</feature>
<keyword evidence="1" id="KW-1133">Transmembrane helix</keyword>
<sequence>MKAPSELFFKLREYVLTTRLWILLVAVNLVGTAYGFYFYGDQLRETSVLLWIFVADSPLSTLGIAAAVTLRKIGRQNKYVDAYAFLANLKYGLWTAIVLLIYFRGFTSINSTGMYLFLFFSHLGMAVQAFLIEDIDLKALAGVGGFFIVNDFFDYVFGVHPFIPSDNIVYAGLTAVSLTLIGLLVAWKNKDGK</sequence>
<evidence type="ECO:0000313" key="3">
    <source>
        <dbReference type="Proteomes" id="UP001218034"/>
    </source>
</evidence>
<dbReference type="Proteomes" id="UP001218034">
    <property type="component" value="Chromosome"/>
</dbReference>
<dbReference type="PANTHER" id="PTHR40042">
    <property type="entry name" value="HYPOTHETICAL MEMBRANE SPANNING PROTEIN"/>
    <property type="match status" value="1"/>
</dbReference>
<proteinExistence type="predicted"/>
<dbReference type="Pfam" id="PF07187">
    <property type="entry name" value="DUF1405"/>
    <property type="match status" value="1"/>
</dbReference>
<reference evidence="2 3" key="1">
    <citation type="submission" date="2022-09" db="EMBL/GenBank/DDBJ databases">
        <title>Xylan utilization by haloarchaea-nanohaloarchaea associations.</title>
        <authorList>
            <person name="Yakimov M."/>
        </authorList>
    </citation>
    <scope>NUCLEOTIDE SEQUENCE [LARGE SCALE GENOMIC DNA]</scope>
    <source>
        <strain evidence="2 3">SVXNc</strain>
    </source>
</reference>
<keyword evidence="3" id="KW-1185">Reference proteome</keyword>
<feature type="transmembrane region" description="Helical" evidence="1">
    <location>
        <begin position="168"/>
        <end position="187"/>
    </location>
</feature>
<dbReference type="InterPro" id="IPR009845">
    <property type="entry name" value="DUF1405"/>
</dbReference>
<name>A0ABY8CDQ8_9ARCH</name>
<feature type="transmembrane region" description="Helical" evidence="1">
    <location>
        <begin position="82"/>
        <end position="103"/>
    </location>
</feature>
<feature type="transmembrane region" description="Helical" evidence="1">
    <location>
        <begin position="49"/>
        <end position="70"/>
    </location>
</feature>
<evidence type="ECO:0000256" key="1">
    <source>
        <dbReference type="SAM" id="Phobius"/>
    </source>
</evidence>
<keyword evidence="1" id="KW-0472">Membrane</keyword>
<dbReference type="RefSeq" id="WP_347722225.1">
    <property type="nucleotide sequence ID" value="NZ_CP104395.1"/>
</dbReference>
<keyword evidence="1" id="KW-0812">Transmembrane</keyword>
<dbReference type="PANTHER" id="PTHR40042:SF1">
    <property type="entry name" value="DUF1405 DOMAIN-CONTAINING PROTEIN"/>
    <property type="match status" value="1"/>
</dbReference>
<dbReference type="EMBL" id="CP104395">
    <property type="protein sequence ID" value="WEL19353.1"/>
    <property type="molecule type" value="Genomic_DNA"/>
</dbReference>
<evidence type="ECO:0000313" key="2">
    <source>
        <dbReference type="EMBL" id="WEL19353.1"/>
    </source>
</evidence>
<organism evidence="2 3">
    <name type="scientific">Candidatus Nanohalococcus occultus</name>
    <dbReference type="NCBI Taxonomy" id="2978047"/>
    <lineage>
        <taxon>Archaea</taxon>
        <taxon>Candidatus Nanohalarchaeota</taxon>
        <taxon>Candidatus Nanohalarchaeota incertae sedis</taxon>
        <taxon>Candidatus Nanohalococcus</taxon>
    </lineage>
</organism>
<feature type="transmembrane region" description="Helical" evidence="1">
    <location>
        <begin position="20"/>
        <end position="37"/>
    </location>
</feature>
<feature type="transmembrane region" description="Helical" evidence="1">
    <location>
        <begin position="115"/>
        <end position="132"/>
    </location>
</feature>
<gene>
    <name evidence="2" type="ORF">SVXNc_0328</name>
</gene>
<dbReference type="GeneID" id="90589764"/>